<dbReference type="Proteomes" id="UP000233276">
    <property type="component" value="Chromosome"/>
</dbReference>
<evidence type="ECO:0000313" key="3">
    <source>
        <dbReference type="Proteomes" id="UP000233276"/>
    </source>
</evidence>
<protein>
    <submittedName>
        <fullName evidence="2">Uncharacterized protein</fullName>
    </submittedName>
</protein>
<accession>A0A2K9DEH9</accession>
<feature type="compositionally biased region" description="Basic and acidic residues" evidence="1">
    <location>
        <begin position="14"/>
        <end position="50"/>
    </location>
</feature>
<organism evidence="2 3">
    <name type="scientific">Microbacterium hominis</name>
    <dbReference type="NCBI Taxonomy" id="162426"/>
    <lineage>
        <taxon>Bacteria</taxon>
        <taxon>Bacillati</taxon>
        <taxon>Actinomycetota</taxon>
        <taxon>Actinomycetes</taxon>
        <taxon>Micrococcales</taxon>
        <taxon>Microbacteriaceae</taxon>
        <taxon>Microbacterium</taxon>
    </lineage>
</organism>
<evidence type="ECO:0000313" key="2">
    <source>
        <dbReference type="EMBL" id="AUG29329.1"/>
    </source>
</evidence>
<feature type="compositionally biased region" description="Low complexity" evidence="1">
    <location>
        <begin position="1"/>
        <end position="12"/>
    </location>
</feature>
<feature type="region of interest" description="Disordered" evidence="1">
    <location>
        <begin position="1"/>
        <end position="50"/>
    </location>
</feature>
<sequence length="139" mass="15109">MDAPRAARAGGAEPHGERRPHLAVRLGRERRGLAQEAPGEQRRLDEERGVGAHRLAAEQLRRQQRPLRILVRAVRVQAGGARRPAGHHDGADAHAIAGELDRHVGDVSAHQAGGPPRIEQPVRDDDERDAGLRHTAVPP</sequence>
<gene>
    <name evidence="2" type="ORF">CXR34_07565</name>
</gene>
<proteinExistence type="predicted"/>
<reference evidence="2 3" key="1">
    <citation type="submission" date="2017-12" db="EMBL/GenBank/DDBJ databases">
        <title>Isolation and characterization of estrogens degradatiion strain Microbacterium hominis SJTG1.</title>
        <authorList>
            <person name="Xiong W."/>
            <person name="Yin C."/>
            <person name="Zheng D."/>
            <person name="Liang R."/>
        </authorList>
    </citation>
    <scope>NUCLEOTIDE SEQUENCE [LARGE SCALE GENOMIC DNA]</scope>
    <source>
        <strain evidence="2 3">SJTG1</strain>
    </source>
</reference>
<feature type="region of interest" description="Disordered" evidence="1">
    <location>
        <begin position="106"/>
        <end position="139"/>
    </location>
</feature>
<evidence type="ECO:0000256" key="1">
    <source>
        <dbReference type="SAM" id="MobiDB-lite"/>
    </source>
</evidence>
<dbReference type="AlphaFoldDB" id="A0A2K9DEH9"/>
<feature type="compositionally biased region" description="Basic and acidic residues" evidence="1">
    <location>
        <begin position="120"/>
        <end position="132"/>
    </location>
</feature>
<dbReference type="EMBL" id="CP025299">
    <property type="protein sequence ID" value="AUG29329.1"/>
    <property type="molecule type" value="Genomic_DNA"/>
</dbReference>
<name>A0A2K9DEH9_9MICO</name>
<dbReference type="KEGG" id="mhos:CXR34_07565"/>